<dbReference type="AlphaFoldDB" id="A0A8S9P8N9"/>
<accession>A0A8S9P8N9</accession>
<dbReference type="EMBL" id="QGKX02001521">
    <property type="protein sequence ID" value="KAF3511335.1"/>
    <property type="molecule type" value="Genomic_DNA"/>
</dbReference>
<reference evidence="1" key="1">
    <citation type="submission" date="2019-12" db="EMBL/GenBank/DDBJ databases">
        <title>Genome sequencing and annotation of Brassica cretica.</title>
        <authorList>
            <person name="Studholme D.J."/>
            <person name="Sarris P."/>
        </authorList>
    </citation>
    <scope>NUCLEOTIDE SEQUENCE</scope>
    <source>
        <strain evidence="1">PFS-109/04</strain>
        <tissue evidence="1">Leaf</tissue>
    </source>
</reference>
<protein>
    <submittedName>
        <fullName evidence="1">Uncharacterized protein</fullName>
    </submittedName>
</protein>
<organism evidence="1 2">
    <name type="scientific">Brassica cretica</name>
    <name type="common">Mustard</name>
    <dbReference type="NCBI Taxonomy" id="69181"/>
    <lineage>
        <taxon>Eukaryota</taxon>
        <taxon>Viridiplantae</taxon>
        <taxon>Streptophyta</taxon>
        <taxon>Embryophyta</taxon>
        <taxon>Tracheophyta</taxon>
        <taxon>Spermatophyta</taxon>
        <taxon>Magnoliopsida</taxon>
        <taxon>eudicotyledons</taxon>
        <taxon>Gunneridae</taxon>
        <taxon>Pentapetalae</taxon>
        <taxon>rosids</taxon>
        <taxon>malvids</taxon>
        <taxon>Brassicales</taxon>
        <taxon>Brassicaceae</taxon>
        <taxon>Brassiceae</taxon>
        <taxon>Brassica</taxon>
    </lineage>
</organism>
<proteinExistence type="predicted"/>
<comment type="caution">
    <text evidence="1">The sequence shown here is derived from an EMBL/GenBank/DDBJ whole genome shotgun (WGS) entry which is preliminary data.</text>
</comment>
<gene>
    <name evidence="1" type="ORF">F2Q69_00002708</name>
</gene>
<sequence>MTTTFMKLEKANAVVEAGKASMDMLCLPLSRPGFFSTQSDQRPGLCLESYGPS</sequence>
<dbReference type="Proteomes" id="UP000712600">
    <property type="component" value="Unassembled WGS sequence"/>
</dbReference>
<evidence type="ECO:0000313" key="1">
    <source>
        <dbReference type="EMBL" id="KAF3511335.1"/>
    </source>
</evidence>
<evidence type="ECO:0000313" key="2">
    <source>
        <dbReference type="Proteomes" id="UP000712600"/>
    </source>
</evidence>
<name>A0A8S9P8N9_BRACR</name>